<dbReference type="EMBL" id="BGZK01000011">
    <property type="protein sequence ID" value="GBP03717.1"/>
    <property type="molecule type" value="Genomic_DNA"/>
</dbReference>
<protein>
    <submittedName>
        <fullName evidence="1">Uncharacterized protein</fullName>
    </submittedName>
</protein>
<proteinExistence type="predicted"/>
<organism evidence="1 2">
    <name type="scientific">Eumeta variegata</name>
    <name type="common">Bagworm moth</name>
    <name type="synonym">Eumeta japonica</name>
    <dbReference type="NCBI Taxonomy" id="151549"/>
    <lineage>
        <taxon>Eukaryota</taxon>
        <taxon>Metazoa</taxon>
        <taxon>Ecdysozoa</taxon>
        <taxon>Arthropoda</taxon>
        <taxon>Hexapoda</taxon>
        <taxon>Insecta</taxon>
        <taxon>Pterygota</taxon>
        <taxon>Neoptera</taxon>
        <taxon>Endopterygota</taxon>
        <taxon>Lepidoptera</taxon>
        <taxon>Glossata</taxon>
        <taxon>Ditrysia</taxon>
        <taxon>Tineoidea</taxon>
        <taxon>Psychidae</taxon>
        <taxon>Oiketicinae</taxon>
        <taxon>Eumeta</taxon>
    </lineage>
</organism>
<reference evidence="1 2" key="1">
    <citation type="journal article" date="2019" name="Commun. Biol.">
        <title>The bagworm genome reveals a unique fibroin gene that provides high tensile strength.</title>
        <authorList>
            <person name="Kono N."/>
            <person name="Nakamura H."/>
            <person name="Ohtoshi R."/>
            <person name="Tomita M."/>
            <person name="Numata K."/>
            <person name="Arakawa K."/>
        </authorList>
    </citation>
    <scope>NUCLEOTIDE SEQUENCE [LARGE SCALE GENOMIC DNA]</scope>
</reference>
<sequence>MFGFRRYMSDFSHFRRIFLLPMSKPLDPIPTATIILSKQSSVNRNRRNALLIGRHVKEQQNLREDERTTRGDLWPPAERYVTAVGRAAPFKTNRPSGLL</sequence>
<gene>
    <name evidence="1" type="ORF">EVAR_2449_1</name>
</gene>
<dbReference type="AlphaFoldDB" id="A0A4C1SQW8"/>
<comment type="caution">
    <text evidence="1">The sequence shown here is derived from an EMBL/GenBank/DDBJ whole genome shotgun (WGS) entry which is preliminary data.</text>
</comment>
<keyword evidence="2" id="KW-1185">Reference proteome</keyword>
<evidence type="ECO:0000313" key="1">
    <source>
        <dbReference type="EMBL" id="GBP03717.1"/>
    </source>
</evidence>
<accession>A0A4C1SQW8</accession>
<dbReference type="Proteomes" id="UP000299102">
    <property type="component" value="Unassembled WGS sequence"/>
</dbReference>
<evidence type="ECO:0000313" key="2">
    <source>
        <dbReference type="Proteomes" id="UP000299102"/>
    </source>
</evidence>
<name>A0A4C1SQW8_EUMVA</name>